<organism evidence="2 3">
    <name type="scientific">Ktedonobacter racemifer DSM 44963</name>
    <dbReference type="NCBI Taxonomy" id="485913"/>
    <lineage>
        <taxon>Bacteria</taxon>
        <taxon>Bacillati</taxon>
        <taxon>Chloroflexota</taxon>
        <taxon>Ktedonobacteria</taxon>
        <taxon>Ktedonobacterales</taxon>
        <taxon>Ktedonobacteraceae</taxon>
        <taxon>Ktedonobacter</taxon>
    </lineage>
</organism>
<dbReference type="EMBL" id="ADVG01000001">
    <property type="protein sequence ID" value="EFH90028.1"/>
    <property type="molecule type" value="Genomic_DNA"/>
</dbReference>
<evidence type="ECO:0000256" key="1">
    <source>
        <dbReference type="SAM" id="MobiDB-lite"/>
    </source>
</evidence>
<comment type="caution">
    <text evidence="2">The sequence shown here is derived from an EMBL/GenBank/DDBJ whole genome shotgun (WGS) entry which is preliminary data.</text>
</comment>
<dbReference type="InterPro" id="IPR019117">
    <property type="entry name" value="CRISPR-assoc_protein_Cmr3"/>
</dbReference>
<sequence length="405" mass="44710">MRIFIEPLEPLLFRTGRPFEAGESNFAESLFPPTPETLQGALRAAIATHWGNTQRPPLYALETIFAHSTLLGLIGDRSSYGRLRITGLTLGRRRAGGEIERLFPPPASIIKASLKTDKNAIQPGEKEALLVTKPQLDQPSQNETNMPVNGDGRPYALLSPHLSQGYKIAKKASSLQDWLTARGLQSFLNNDTVLTPEMTVSPNNIYMREPRLGIGMDTPTQVTKEGYLYQVSLIRMQEGYGFVLDIAFGDRANGHNATSSEEPHSEPGEELHLPPEGWLTLGGEQRAARFRVLTASECKDEIDNSTQKSGNLLYFATPAYFKHGWLPDDTSILPEGLLTAAINRYQPIGGWSLEPGSAGGKAKATRRCIPAGSVYYFDQPIQTTRPVTEYGWQIGYGITYTGEWK</sequence>
<reference evidence="2 3" key="1">
    <citation type="journal article" date="2011" name="Stand. Genomic Sci.">
        <title>Non-contiguous finished genome sequence and contextual data of the filamentous soil bacterium Ktedonobacter racemifer type strain (SOSP1-21).</title>
        <authorList>
            <person name="Chang Y.J."/>
            <person name="Land M."/>
            <person name="Hauser L."/>
            <person name="Chertkov O."/>
            <person name="Del Rio T.G."/>
            <person name="Nolan M."/>
            <person name="Copeland A."/>
            <person name="Tice H."/>
            <person name="Cheng J.F."/>
            <person name="Lucas S."/>
            <person name="Han C."/>
            <person name="Goodwin L."/>
            <person name="Pitluck S."/>
            <person name="Ivanova N."/>
            <person name="Ovchinikova G."/>
            <person name="Pati A."/>
            <person name="Chen A."/>
            <person name="Palaniappan K."/>
            <person name="Mavromatis K."/>
            <person name="Liolios K."/>
            <person name="Brettin T."/>
            <person name="Fiebig A."/>
            <person name="Rohde M."/>
            <person name="Abt B."/>
            <person name="Goker M."/>
            <person name="Detter J.C."/>
            <person name="Woyke T."/>
            <person name="Bristow J."/>
            <person name="Eisen J.A."/>
            <person name="Markowitz V."/>
            <person name="Hugenholtz P."/>
            <person name="Kyrpides N.C."/>
            <person name="Klenk H.P."/>
            <person name="Lapidus A."/>
        </authorList>
    </citation>
    <scope>NUCLEOTIDE SEQUENCE [LARGE SCALE GENOMIC DNA]</scope>
    <source>
        <strain evidence="3">DSM 44963</strain>
    </source>
</reference>
<dbReference type="Pfam" id="PF09700">
    <property type="entry name" value="Cas_Cmr3"/>
    <property type="match status" value="1"/>
</dbReference>
<name>D6TCX7_KTERA</name>
<dbReference type="AlphaFoldDB" id="D6TCX7"/>
<dbReference type="eggNOG" id="COG1769">
    <property type="taxonomic scope" value="Bacteria"/>
</dbReference>
<proteinExistence type="predicted"/>
<dbReference type="RefSeq" id="WP_007907048.1">
    <property type="nucleotide sequence ID" value="NZ_ADVG01000001.1"/>
</dbReference>
<evidence type="ECO:0000313" key="2">
    <source>
        <dbReference type="EMBL" id="EFH90028.1"/>
    </source>
</evidence>
<gene>
    <name evidence="2" type="ORF">Krac_11625</name>
</gene>
<keyword evidence="3" id="KW-1185">Reference proteome</keyword>
<dbReference type="Proteomes" id="UP000004508">
    <property type="component" value="Unassembled WGS sequence"/>
</dbReference>
<dbReference type="InParanoid" id="D6TCX7"/>
<dbReference type="OrthoDB" id="6162707at2"/>
<feature type="compositionally biased region" description="Basic and acidic residues" evidence="1">
    <location>
        <begin position="261"/>
        <end position="273"/>
    </location>
</feature>
<dbReference type="NCBIfam" id="TIGR01888">
    <property type="entry name" value="cas_cmr3"/>
    <property type="match status" value="1"/>
</dbReference>
<protein>
    <submittedName>
        <fullName evidence="2">CRISPR-associated protein, Cmr3 family</fullName>
    </submittedName>
</protein>
<evidence type="ECO:0000313" key="3">
    <source>
        <dbReference type="Proteomes" id="UP000004508"/>
    </source>
</evidence>
<feature type="region of interest" description="Disordered" evidence="1">
    <location>
        <begin position="254"/>
        <end position="274"/>
    </location>
</feature>
<dbReference type="Gene3D" id="3.30.70.2940">
    <property type="match status" value="1"/>
</dbReference>
<accession>D6TCX7</accession>
<dbReference type="Gene3D" id="2.60.40.4350">
    <property type="match status" value="1"/>
</dbReference>
<dbReference type="InterPro" id="IPR010165">
    <property type="entry name" value="CRISPR-Cmr3_IIIB"/>
</dbReference>
<dbReference type="STRING" id="485913.Krac_11625"/>